<evidence type="ECO:0000313" key="10">
    <source>
        <dbReference type="EMBL" id="MBI3013971.1"/>
    </source>
</evidence>
<dbReference type="Pfam" id="PF00384">
    <property type="entry name" value="Molybdopterin"/>
    <property type="match status" value="1"/>
</dbReference>
<dbReference type="Gene3D" id="2.20.25.90">
    <property type="entry name" value="ADC-like domains"/>
    <property type="match status" value="1"/>
</dbReference>
<dbReference type="InterPro" id="IPR006656">
    <property type="entry name" value="Mopterin_OxRdtase"/>
</dbReference>
<dbReference type="SUPFAM" id="SSF53706">
    <property type="entry name" value="Formate dehydrogenase/DMSO reductase, domains 1-3"/>
    <property type="match status" value="1"/>
</dbReference>
<evidence type="ECO:0000259" key="9">
    <source>
        <dbReference type="PROSITE" id="PS51669"/>
    </source>
</evidence>
<dbReference type="GO" id="GO:0051539">
    <property type="term" value="F:4 iron, 4 sulfur cluster binding"/>
    <property type="evidence" value="ECO:0007669"/>
    <property type="project" value="UniProtKB-KW"/>
</dbReference>
<dbReference type="PANTHER" id="PTHR43742:SF9">
    <property type="entry name" value="TETRATHIONATE REDUCTASE SUBUNIT A"/>
    <property type="match status" value="1"/>
</dbReference>
<sequence>MNQELHKKTEREDRWIPTICGECYNACSILVRVVNGVVRKIEGNPDSPIGMGRLCPKGTAGIMTMYDPNRVNAPLKRTNPEKGIGVDPRWQEITWEEALATVAEKLKKVRREDPKKLFMMGTTTTVSIQRGVSVSFATAFGTPNHSSSGGGLHCGNGAHFAAGLFHGSWSMVPDFEYCQYAIYFGSSKGHAAGHAANINAQMAADARARGMKLVVVDPLCSFAAAKSTEWVPIRPGTDGAMALAMINTLLNELGIYDAEYLQKHTNAPYLIGPDGYYVKDLDSGKPLVWDLGTGAPKCFDASDVMDYALEGVFEVQGTRCQPAFTLLREHVKSYTAEKAETISTVPAATIRRLAREFGEHSRIGSTIIMDGKKFPFRPVAAVVFRGAQGHKNSAHTCYSIELLNQIVGCSDVVGGSLGFNPVSFGHPDTGQPAFAPTPAPDGLLCPGTWLTPHRIYPPRDPAPPQTMGLKEIHPLGQSSPYVVSADQEELWTKFNLSYRPEVMLNYGANPVMTMGNPGTVIEALKKIPFIVSSNLFLNEFTDLADIVLPDTCYMERYDTLPNSPPILNHPAGMGEWGFAIGQPVVPRQYQRWDYGEFILEVADRIGITRELNAVLNMFYGLQPPYELPPDRKTTREELADLHLKFNFGAERGLQWFKEHGLIKWPKKPEEVYWRIHNKCRVPVYMEFMKRTGTKVKKILELFDVPLDLSHYEALPDWHPCPSHQVKDPQFDLYAFYYRDVLHTNSATMENAWLDEASEINPYSYNITIHPAVGKKKGIQNGDLIWVESVSGRKVRGKVNLSEGINPEGLAVAGCMGHWALGMPKAKGKGVLFNELLELDMNHADPANMNLDLCVKVKIYRDHQGRS</sequence>
<accession>A0A932GMQ0</accession>
<dbReference type="GO" id="GO:0043546">
    <property type="term" value="F:molybdopterin cofactor binding"/>
    <property type="evidence" value="ECO:0007669"/>
    <property type="project" value="InterPro"/>
</dbReference>
<feature type="domain" description="4Fe-4S Mo/W bis-MGD-type" evidence="9">
    <location>
        <begin position="13"/>
        <end position="69"/>
    </location>
</feature>
<evidence type="ECO:0000256" key="2">
    <source>
        <dbReference type="ARBA" id="ARBA00022485"/>
    </source>
</evidence>
<organism evidence="10 11">
    <name type="scientific">Tectimicrobiota bacterium</name>
    <dbReference type="NCBI Taxonomy" id="2528274"/>
    <lineage>
        <taxon>Bacteria</taxon>
        <taxon>Pseudomonadati</taxon>
        <taxon>Nitrospinota/Tectimicrobiota group</taxon>
        <taxon>Candidatus Tectimicrobiota</taxon>
    </lineage>
</organism>
<evidence type="ECO:0000256" key="3">
    <source>
        <dbReference type="ARBA" id="ARBA00022505"/>
    </source>
</evidence>
<keyword evidence="3" id="KW-0500">Molybdenum</keyword>
<evidence type="ECO:0000256" key="6">
    <source>
        <dbReference type="ARBA" id="ARBA00023002"/>
    </source>
</evidence>
<dbReference type="AlphaFoldDB" id="A0A932GMQ0"/>
<dbReference type="Gene3D" id="3.40.50.740">
    <property type="match status" value="2"/>
</dbReference>
<dbReference type="GO" id="GO:0016491">
    <property type="term" value="F:oxidoreductase activity"/>
    <property type="evidence" value="ECO:0007669"/>
    <property type="project" value="UniProtKB-KW"/>
</dbReference>
<dbReference type="InterPro" id="IPR050612">
    <property type="entry name" value="Prok_Mopterin_Oxidored"/>
</dbReference>
<evidence type="ECO:0000256" key="4">
    <source>
        <dbReference type="ARBA" id="ARBA00022723"/>
    </source>
</evidence>
<keyword evidence="7" id="KW-0408">Iron</keyword>
<dbReference type="SUPFAM" id="SSF50692">
    <property type="entry name" value="ADC-like"/>
    <property type="match status" value="1"/>
</dbReference>
<comment type="caution">
    <text evidence="10">The sequence shown here is derived from an EMBL/GenBank/DDBJ whole genome shotgun (WGS) entry which is preliminary data.</text>
</comment>
<dbReference type="EMBL" id="JACPSX010000045">
    <property type="protein sequence ID" value="MBI3013971.1"/>
    <property type="molecule type" value="Genomic_DNA"/>
</dbReference>
<evidence type="ECO:0000256" key="5">
    <source>
        <dbReference type="ARBA" id="ARBA00022729"/>
    </source>
</evidence>
<dbReference type="Gene3D" id="2.40.40.20">
    <property type="match status" value="1"/>
</dbReference>
<keyword evidence="5" id="KW-0732">Signal</keyword>
<keyword evidence="6" id="KW-0560">Oxidoreductase</keyword>
<comment type="similarity">
    <text evidence="1">Belongs to the prokaryotic molybdopterin-containing oxidoreductase family.</text>
</comment>
<keyword evidence="4" id="KW-0479">Metal-binding</keyword>
<dbReference type="InterPro" id="IPR006963">
    <property type="entry name" value="Mopterin_OxRdtase_4Fe-4S_dom"/>
</dbReference>
<dbReference type="Pfam" id="PF01568">
    <property type="entry name" value="Molydop_binding"/>
    <property type="match status" value="1"/>
</dbReference>
<proteinExistence type="inferred from homology"/>
<evidence type="ECO:0000256" key="8">
    <source>
        <dbReference type="ARBA" id="ARBA00023014"/>
    </source>
</evidence>
<evidence type="ECO:0000256" key="1">
    <source>
        <dbReference type="ARBA" id="ARBA00010312"/>
    </source>
</evidence>
<evidence type="ECO:0000256" key="7">
    <source>
        <dbReference type="ARBA" id="ARBA00023004"/>
    </source>
</evidence>
<keyword evidence="2" id="KW-0004">4Fe-4S</keyword>
<dbReference type="InterPro" id="IPR009010">
    <property type="entry name" value="Asp_de-COase-like_dom_sf"/>
</dbReference>
<dbReference type="GO" id="GO:0046872">
    <property type="term" value="F:metal ion binding"/>
    <property type="evidence" value="ECO:0007669"/>
    <property type="project" value="UniProtKB-KW"/>
</dbReference>
<name>A0A932GMQ0_UNCTE</name>
<dbReference type="PROSITE" id="PS51669">
    <property type="entry name" value="4FE4S_MOW_BIS_MGD"/>
    <property type="match status" value="1"/>
</dbReference>
<dbReference type="Proteomes" id="UP000741360">
    <property type="component" value="Unassembled WGS sequence"/>
</dbReference>
<dbReference type="SMART" id="SM00926">
    <property type="entry name" value="Molybdop_Fe4S4"/>
    <property type="match status" value="1"/>
</dbReference>
<evidence type="ECO:0000313" key="11">
    <source>
        <dbReference type="Proteomes" id="UP000741360"/>
    </source>
</evidence>
<dbReference type="PANTHER" id="PTHR43742">
    <property type="entry name" value="TRIMETHYLAMINE-N-OXIDE REDUCTASE"/>
    <property type="match status" value="1"/>
</dbReference>
<reference evidence="10" key="1">
    <citation type="submission" date="2020-07" db="EMBL/GenBank/DDBJ databases">
        <title>Huge and variable diversity of episymbiotic CPR bacteria and DPANN archaea in groundwater ecosystems.</title>
        <authorList>
            <person name="He C.Y."/>
            <person name="Keren R."/>
            <person name="Whittaker M."/>
            <person name="Farag I.F."/>
            <person name="Doudna J."/>
            <person name="Cate J.H.D."/>
            <person name="Banfield J.F."/>
        </authorList>
    </citation>
    <scope>NUCLEOTIDE SEQUENCE</scope>
    <source>
        <strain evidence="10">NC_groundwater_717_Ag_S-0.2um_59_8</strain>
    </source>
</reference>
<dbReference type="Pfam" id="PF04879">
    <property type="entry name" value="Molybdop_Fe4S4"/>
    <property type="match status" value="1"/>
</dbReference>
<gene>
    <name evidence="10" type="ORF">HYY65_02645</name>
</gene>
<keyword evidence="8" id="KW-0411">Iron-sulfur</keyword>
<dbReference type="Gene3D" id="3.40.228.10">
    <property type="entry name" value="Dimethylsulfoxide Reductase, domain 2"/>
    <property type="match status" value="1"/>
</dbReference>
<protein>
    <submittedName>
        <fullName evidence="10">Molybdopterin-dependent oxidoreductase</fullName>
    </submittedName>
</protein>
<dbReference type="InterPro" id="IPR006657">
    <property type="entry name" value="MoPterin_dinucl-bd_dom"/>
</dbReference>